<gene>
    <name evidence="1" type="ORF">EEJ42_41880</name>
</gene>
<keyword evidence="2" id="KW-1185">Reference proteome</keyword>
<evidence type="ECO:0000313" key="2">
    <source>
        <dbReference type="Proteomes" id="UP000275401"/>
    </source>
</evidence>
<evidence type="ECO:0000313" key="1">
    <source>
        <dbReference type="EMBL" id="RNF87762.1"/>
    </source>
</evidence>
<dbReference type="AlphaFoldDB" id="A0A3M8TAP8"/>
<protein>
    <submittedName>
        <fullName evidence="1">Uncharacterized protein</fullName>
    </submittedName>
</protein>
<organism evidence="1 2">
    <name type="scientific">Streptomyces botrytidirepellens</name>
    <dbReference type="NCBI Taxonomy" id="2486417"/>
    <lineage>
        <taxon>Bacteria</taxon>
        <taxon>Bacillati</taxon>
        <taxon>Actinomycetota</taxon>
        <taxon>Actinomycetes</taxon>
        <taxon>Kitasatosporales</taxon>
        <taxon>Streptomycetaceae</taxon>
        <taxon>Streptomyces</taxon>
    </lineage>
</organism>
<dbReference type="RefSeq" id="WP_123107379.1">
    <property type="nucleotide sequence ID" value="NZ_RIBZ01000814.1"/>
</dbReference>
<name>A0A3M8TAP8_9ACTN</name>
<accession>A0A3M8TAP8</accession>
<sequence>MEIELLPHAGVASFRLGMSFDEAMAVARQWDGVTPSPAEERPPGKFIVRNEELTFRLILNFREDEYLNSIVVRRFKDEDADVHVLLEGLDVFRTQPEELQEQLEQRGHTVEENDLGYDTVPDLNIIFSNESSYEYPVDEEGDPLYYDSVLIADRITY</sequence>
<dbReference type="EMBL" id="RIBZ01000814">
    <property type="protein sequence ID" value="RNF87762.1"/>
    <property type="molecule type" value="Genomic_DNA"/>
</dbReference>
<dbReference type="Proteomes" id="UP000275401">
    <property type="component" value="Unassembled WGS sequence"/>
</dbReference>
<proteinExistence type="predicted"/>
<comment type="caution">
    <text evidence="1">The sequence shown here is derived from an EMBL/GenBank/DDBJ whole genome shotgun (WGS) entry which is preliminary data.</text>
</comment>
<reference evidence="1 2" key="1">
    <citation type="submission" date="2018-11" db="EMBL/GenBank/DDBJ databases">
        <title>The Potential of Streptomyces as Biocontrol Agents against the Tomato grey mould, Botrytis cinerea (Gray mold) Frontiers in Microbiology.</title>
        <authorList>
            <person name="Li D."/>
        </authorList>
    </citation>
    <scope>NUCLEOTIDE SEQUENCE [LARGE SCALE GENOMIC DNA]</scope>
    <source>
        <strain evidence="1 2">NEAU-LD23</strain>
    </source>
</reference>